<accession>A2RY42</accession>
<dbReference type="HOGENOM" id="CLU_3266897_0_0_4"/>
<reference evidence="1 2" key="1">
    <citation type="submission" date="2007-01" db="EMBL/GenBank/DDBJ databases">
        <authorList>
            <person name="DeShazer D."/>
            <person name="Woods D.E."/>
            <person name="Nierman W.C."/>
        </authorList>
    </citation>
    <scope>NUCLEOTIDE SEQUENCE [LARGE SCALE GENOMIC DNA]</scope>
    <source>
        <strain evidence="1 2">NCTC 10229</strain>
    </source>
</reference>
<organism evidence="1 2">
    <name type="scientific">Burkholderia mallei (strain NCTC 10229)</name>
    <dbReference type="NCBI Taxonomy" id="412022"/>
    <lineage>
        <taxon>Bacteria</taxon>
        <taxon>Pseudomonadati</taxon>
        <taxon>Pseudomonadota</taxon>
        <taxon>Betaproteobacteria</taxon>
        <taxon>Burkholderiales</taxon>
        <taxon>Burkholderiaceae</taxon>
        <taxon>Burkholderia</taxon>
        <taxon>pseudomallei group</taxon>
    </lineage>
</organism>
<dbReference type="KEGG" id="bml:BMA10229_0796"/>
<sequence length="41" mass="4643">MRRGEPISPEARRRFYPTGMLVASVRRFARTRSRPNAAGAP</sequence>
<name>A2RY42_BURM9</name>
<protein>
    <submittedName>
        <fullName evidence="1">Uncharacterized protein</fullName>
    </submittedName>
</protein>
<gene>
    <name evidence="1" type="ordered locus">BMA10229_0796</name>
</gene>
<dbReference type="EMBL" id="CP000545">
    <property type="protein sequence ID" value="ABM99146.1"/>
    <property type="molecule type" value="Genomic_DNA"/>
</dbReference>
<dbReference type="AlphaFoldDB" id="A2RY42"/>
<evidence type="ECO:0000313" key="1">
    <source>
        <dbReference type="EMBL" id="ABM99146.1"/>
    </source>
</evidence>
<dbReference type="Proteomes" id="UP000002283">
    <property type="component" value="Chromosome II"/>
</dbReference>
<proteinExistence type="predicted"/>
<evidence type="ECO:0000313" key="2">
    <source>
        <dbReference type="Proteomes" id="UP000002283"/>
    </source>
</evidence>